<gene>
    <name evidence="1" type="ORF">GSTUAT00007388001</name>
</gene>
<sequence length="46" mass="4933">MGASFPTFLGAAGKSSLALIWSKRRDPMRSPQVLIFPLLSPGFAPD</sequence>
<keyword evidence="2" id="KW-1185">Reference proteome</keyword>
<dbReference type="Proteomes" id="UP001412239">
    <property type="component" value="Unassembled WGS sequence"/>
</dbReference>
<dbReference type="EMBL" id="LN891128">
    <property type="protein sequence ID" value="CUS08519.1"/>
    <property type="molecule type" value="Genomic_DNA"/>
</dbReference>
<reference evidence="1" key="1">
    <citation type="submission" date="2015-10" db="EMBL/GenBank/DDBJ databases">
        <authorList>
            <person name="Regsiter A."/>
            <person name="william w."/>
        </authorList>
    </citation>
    <scope>NUCLEOTIDE SEQUENCE</scope>
    <source>
        <strain evidence="1">Montdore</strain>
    </source>
</reference>
<proteinExistence type="predicted"/>
<accession>A0A292PLW6</accession>
<evidence type="ECO:0000313" key="1">
    <source>
        <dbReference type="EMBL" id="CUS08519.1"/>
    </source>
</evidence>
<evidence type="ECO:0000313" key="2">
    <source>
        <dbReference type="Proteomes" id="UP001412239"/>
    </source>
</evidence>
<dbReference type="AlphaFoldDB" id="A0A292PLW6"/>
<protein>
    <submittedName>
        <fullName evidence="1">Uncharacterized protein</fullName>
    </submittedName>
</protein>
<organism evidence="1 2">
    <name type="scientific">Tuber aestivum</name>
    <name type="common">summer truffle</name>
    <dbReference type="NCBI Taxonomy" id="59557"/>
    <lineage>
        <taxon>Eukaryota</taxon>
        <taxon>Fungi</taxon>
        <taxon>Dikarya</taxon>
        <taxon>Ascomycota</taxon>
        <taxon>Pezizomycotina</taxon>
        <taxon>Pezizomycetes</taxon>
        <taxon>Pezizales</taxon>
        <taxon>Tuberaceae</taxon>
        <taxon>Tuber</taxon>
    </lineage>
</organism>
<name>A0A292PLW6_9PEZI</name>